<comment type="caution">
    <text evidence="2">The sequence shown here is derived from an EMBL/GenBank/DDBJ whole genome shotgun (WGS) entry which is preliminary data.</text>
</comment>
<dbReference type="EMBL" id="JANPWB010000006">
    <property type="protein sequence ID" value="KAJ1174926.1"/>
    <property type="molecule type" value="Genomic_DNA"/>
</dbReference>
<reference evidence="2" key="1">
    <citation type="journal article" date="2022" name="bioRxiv">
        <title>Sequencing and chromosome-scale assembly of the giantPleurodeles waltlgenome.</title>
        <authorList>
            <person name="Brown T."/>
            <person name="Elewa A."/>
            <person name="Iarovenko S."/>
            <person name="Subramanian E."/>
            <person name="Araus A.J."/>
            <person name="Petzold A."/>
            <person name="Susuki M."/>
            <person name="Suzuki K.-i.T."/>
            <person name="Hayashi T."/>
            <person name="Toyoda A."/>
            <person name="Oliveira C."/>
            <person name="Osipova E."/>
            <person name="Leigh N.D."/>
            <person name="Simon A."/>
            <person name="Yun M.H."/>
        </authorList>
    </citation>
    <scope>NUCLEOTIDE SEQUENCE</scope>
    <source>
        <strain evidence="2">20211129_DDA</strain>
        <tissue evidence="2">Liver</tissue>
    </source>
</reference>
<dbReference type="AlphaFoldDB" id="A0AAV7TFM0"/>
<gene>
    <name evidence="2" type="ORF">NDU88_000217</name>
</gene>
<name>A0AAV7TFM0_PLEWA</name>
<protein>
    <submittedName>
        <fullName evidence="2">Uncharacterized protein</fullName>
    </submittedName>
</protein>
<evidence type="ECO:0000256" key="1">
    <source>
        <dbReference type="SAM" id="MobiDB-lite"/>
    </source>
</evidence>
<sequence length="184" mass="19126">MVICGVSVSSARRVVANPGLLCTVVRLGRRWEAPAGRVLCEAPQPHLCFSAWPVTGHSLPRVPLSAGTQGLLPGLSGLVGAQVCPRCCSSVPLQSSGAQPSGARFPCAAGSDDPRRGGKAAPFQPMRDPNEGPALFPPVSPSIECDTDGRQSLPRAPQRQDDRPGGLRSELMNGSLVSHEGSSD</sequence>
<accession>A0AAV7TFM0</accession>
<dbReference type="Proteomes" id="UP001066276">
    <property type="component" value="Chromosome 3_2"/>
</dbReference>
<evidence type="ECO:0000313" key="3">
    <source>
        <dbReference type="Proteomes" id="UP001066276"/>
    </source>
</evidence>
<keyword evidence="3" id="KW-1185">Reference proteome</keyword>
<proteinExistence type="predicted"/>
<evidence type="ECO:0000313" key="2">
    <source>
        <dbReference type="EMBL" id="KAJ1174926.1"/>
    </source>
</evidence>
<organism evidence="2 3">
    <name type="scientific">Pleurodeles waltl</name>
    <name type="common">Iberian ribbed newt</name>
    <dbReference type="NCBI Taxonomy" id="8319"/>
    <lineage>
        <taxon>Eukaryota</taxon>
        <taxon>Metazoa</taxon>
        <taxon>Chordata</taxon>
        <taxon>Craniata</taxon>
        <taxon>Vertebrata</taxon>
        <taxon>Euteleostomi</taxon>
        <taxon>Amphibia</taxon>
        <taxon>Batrachia</taxon>
        <taxon>Caudata</taxon>
        <taxon>Salamandroidea</taxon>
        <taxon>Salamandridae</taxon>
        <taxon>Pleurodelinae</taxon>
        <taxon>Pleurodeles</taxon>
    </lineage>
</organism>
<feature type="region of interest" description="Disordered" evidence="1">
    <location>
        <begin position="94"/>
        <end position="184"/>
    </location>
</feature>